<name>A0A7S8FE28_9BACT</name>
<evidence type="ECO:0000313" key="4">
    <source>
        <dbReference type="Proteomes" id="UP000593737"/>
    </source>
</evidence>
<dbReference type="AlphaFoldDB" id="A0A7S8FE28"/>
<accession>A0A7S8FE28</accession>
<feature type="domain" description="AB hydrolase-1" evidence="2">
    <location>
        <begin position="37"/>
        <end position="286"/>
    </location>
</feature>
<dbReference type="InterPro" id="IPR000073">
    <property type="entry name" value="AB_hydrolase_1"/>
</dbReference>
<dbReference type="Gene3D" id="3.40.50.1820">
    <property type="entry name" value="alpha/beta hydrolase"/>
    <property type="match status" value="1"/>
</dbReference>
<dbReference type="InterPro" id="IPR000639">
    <property type="entry name" value="Epox_hydrolase-like"/>
</dbReference>
<dbReference type="InterPro" id="IPR029058">
    <property type="entry name" value="AB_hydrolase_fold"/>
</dbReference>
<evidence type="ECO:0000256" key="1">
    <source>
        <dbReference type="ARBA" id="ARBA00022801"/>
    </source>
</evidence>
<dbReference type="GO" id="GO:0016787">
    <property type="term" value="F:hydrolase activity"/>
    <property type="evidence" value="ECO:0007669"/>
    <property type="project" value="UniProtKB-KW"/>
</dbReference>
<evidence type="ECO:0000313" key="3">
    <source>
        <dbReference type="EMBL" id="QPD04011.1"/>
    </source>
</evidence>
<sequence length="303" mass="34159">MSYLAPKYPSVKAESCCHIPVNQLTFRVTVAGTGDRLVLLLHGFPESAVSWRHQIEPLAQAGYRIWAPDLRGYGGTARPIGIEAYSIELLMDDVSGLLDAAKVQRAILVGHDWGGIIAWYYAMRYPGRVDALVIMNAPHPACFEREVRHWRQFLCSWYMGFFQIPWLPEAALSAGHAYVIGQIFERMATDRNEMPSDVVESYRKQAYEPGALTAMVNYYRAAFRGGGGIRQRRLGYPTIDIPSLVIWGLQDHALVAQNLNGLSEFVTDLTVVRMADAGHFVHEDDPEQVTHELLAWLHEKLVY</sequence>
<dbReference type="PANTHER" id="PTHR43329">
    <property type="entry name" value="EPOXIDE HYDROLASE"/>
    <property type="match status" value="1"/>
</dbReference>
<organism evidence="3 4">
    <name type="scientific">Candidatus Nitrospira kreftii</name>
    <dbReference type="NCBI Taxonomy" id="2652173"/>
    <lineage>
        <taxon>Bacteria</taxon>
        <taxon>Pseudomonadati</taxon>
        <taxon>Nitrospirota</taxon>
        <taxon>Nitrospiria</taxon>
        <taxon>Nitrospirales</taxon>
        <taxon>Nitrospiraceae</taxon>
        <taxon>Nitrospira</taxon>
    </lineage>
</organism>
<evidence type="ECO:0000259" key="2">
    <source>
        <dbReference type="Pfam" id="PF00561"/>
    </source>
</evidence>
<proteinExistence type="predicted"/>
<dbReference type="SUPFAM" id="SSF53474">
    <property type="entry name" value="alpha/beta-Hydrolases"/>
    <property type="match status" value="1"/>
</dbReference>
<dbReference type="PRINTS" id="PR00412">
    <property type="entry name" value="EPOXHYDRLASE"/>
</dbReference>
<dbReference type="Proteomes" id="UP000593737">
    <property type="component" value="Chromosome"/>
</dbReference>
<protein>
    <recommendedName>
        <fullName evidence="2">AB hydrolase-1 domain-containing protein</fullName>
    </recommendedName>
</protein>
<dbReference type="KEGG" id="nkf:Nkreftii_001785"/>
<keyword evidence="1" id="KW-0378">Hydrolase</keyword>
<reference evidence="3 4" key="1">
    <citation type="journal article" date="2020" name="ISME J.">
        <title>Enrichment and physiological characterization of a novel comammox Nitrospira indicates ammonium inhibition of complete nitrification.</title>
        <authorList>
            <person name="Sakoula D."/>
            <person name="Koch H."/>
            <person name="Frank J."/>
            <person name="Jetten M.S.M."/>
            <person name="van Kessel M.A.H.J."/>
            <person name="Lucker S."/>
        </authorList>
    </citation>
    <scope>NUCLEOTIDE SEQUENCE [LARGE SCALE GENOMIC DNA]</scope>
    <source>
        <strain evidence="3">Comreactor17</strain>
    </source>
</reference>
<gene>
    <name evidence="3" type="ORF">Nkreftii_001785</name>
</gene>
<dbReference type="PRINTS" id="PR00111">
    <property type="entry name" value="ABHYDROLASE"/>
</dbReference>
<dbReference type="EMBL" id="CP047423">
    <property type="protein sequence ID" value="QPD04011.1"/>
    <property type="molecule type" value="Genomic_DNA"/>
</dbReference>
<dbReference type="Pfam" id="PF00561">
    <property type="entry name" value="Abhydrolase_1"/>
    <property type="match status" value="1"/>
</dbReference>